<organism evidence="2 3">
    <name type="scientific">Sideroxydans lithotrophicus (strain ES-1)</name>
    <dbReference type="NCBI Taxonomy" id="580332"/>
    <lineage>
        <taxon>Bacteria</taxon>
        <taxon>Pseudomonadati</taxon>
        <taxon>Pseudomonadota</taxon>
        <taxon>Betaproteobacteria</taxon>
        <taxon>Nitrosomonadales</taxon>
        <taxon>Gallionellaceae</taxon>
        <taxon>Sideroxydans</taxon>
    </lineage>
</organism>
<dbReference type="KEGG" id="slt:Slit_0242"/>
<name>D5CUE9_SIDLE</name>
<dbReference type="Pfam" id="PF06890">
    <property type="entry name" value="Phage_Mu_Gp45"/>
    <property type="match status" value="1"/>
</dbReference>
<dbReference type="eggNOG" id="COG4384">
    <property type="taxonomic scope" value="Bacteria"/>
</dbReference>
<dbReference type="PIRSF" id="PIRSF012337">
    <property type="entry name" value="gp45"/>
    <property type="match status" value="1"/>
</dbReference>
<feature type="domain" description="Bacteriophage Mu Gp45 N-terminal" evidence="1">
    <location>
        <begin position="24"/>
        <end position="90"/>
    </location>
</feature>
<dbReference type="NCBIfam" id="TIGR01644">
    <property type="entry name" value="phage_P2_V"/>
    <property type="match status" value="1"/>
</dbReference>
<dbReference type="RefSeq" id="WP_013028383.1">
    <property type="nucleotide sequence ID" value="NC_013959.1"/>
</dbReference>
<dbReference type="EMBL" id="CP001965">
    <property type="protein sequence ID" value="ADE10484.1"/>
    <property type="molecule type" value="Genomic_DNA"/>
</dbReference>
<dbReference type="STRING" id="580332.Slit_0242"/>
<gene>
    <name evidence="2" type="ordered locus">Slit_0242</name>
</gene>
<dbReference type="InterPro" id="IPR013046">
    <property type="entry name" value="GpV/Gp45"/>
</dbReference>
<sequence>MMNPIKVIDERISRKLASIRQAFRGVVTLVKAAGAVQLVQGEGVKGEQVQGAEMFQQFGYTSNPPEDSMFILLPLGGKTGHGIIIATEHGTYRLKNLESGETAIYNQWGDQVLLKANRRMQLVSSVGVDIDSPQTTMSGNLAVQGNIVAQGDISDHNDKSMAGMREVFNTHEQAVSGSTAAAPIGHM</sequence>
<dbReference type="Proteomes" id="UP000001625">
    <property type="component" value="Chromosome"/>
</dbReference>
<keyword evidence="3" id="KW-1185">Reference proteome</keyword>
<dbReference type="InterPro" id="IPR014462">
    <property type="entry name" value="Phage_Mu_Gp45"/>
</dbReference>
<dbReference type="AlphaFoldDB" id="D5CUE9"/>
<dbReference type="HOGENOM" id="CLU_108409_1_0_4"/>
<dbReference type="InterPro" id="IPR053861">
    <property type="entry name" value="Phage_Mu_Gp45_N"/>
</dbReference>
<proteinExistence type="predicted"/>
<reference evidence="2 3" key="1">
    <citation type="submission" date="2010-03" db="EMBL/GenBank/DDBJ databases">
        <title>Complete sequence of Sideroxydans lithotrophicus ES-1.</title>
        <authorList>
            <consortium name="US DOE Joint Genome Institute"/>
            <person name="Lucas S."/>
            <person name="Copeland A."/>
            <person name="Lapidus A."/>
            <person name="Cheng J.-F."/>
            <person name="Bruce D."/>
            <person name="Goodwin L."/>
            <person name="Pitluck S."/>
            <person name="Munk A.C."/>
            <person name="Detter J.C."/>
            <person name="Han C."/>
            <person name="Tapia R."/>
            <person name="Larimer F."/>
            <person name="Land M."/>
            <person name="Hauser L."/>
            <person name="Kyrpides N."/>
            <person name="Ivanova N."/>
            <person name="Emerson D."/>
            <person name="Woyke T."/>
        </authorList>
    </citation>
    <scope>NUCLEOTIDE SEQUENCE [LARGE SCALE GENOMIC DNA]</scope>
    <source>
        <strain evidence="2 3">ES-1</strain>
    </source>
</reference>
<evidence type="ECO:0000259" key="1">
    <source>
        <dbReference type="Pfam" id="PF06890"/>
    </source>
</evidence>
<evidence type="ECO:0000313" key="3">
    <source>
        <dbReference type="Proteomes" id="UP000001625"/>
    </source>
</evidence>
<evidence type="ECO:0000313" key="2">
    <source>
        <dbReference type="EMBL" id="ADE10484.1"/>
    </source>
</evidence>
<accession>D5CUE9</accession>
<protein>
    <submittedName>
        <fullName evidence="2">Phage baseplate assembly protein V</fullName>
    </submittedName>
</protein>